<dbReference type="InterPro" id="IPR036894">
    <property type="entry name" value="YbaB-like_sf"/>
</dbReference>
<dbReference type="Gene3D" id="3.30.1310.10">
    <property type="entry name" value="Nucleoid-associated protein YbaB-like domain"/>
    <property type="match status" value="1"/>
</dbReference>
<dbReference type="RefSeq" id="WP_141483866.1">
    <property type="nucleotide sequence ID" value="NZ_SMDN01000005.1"/>
</dbReference>
<reference evidence="1 2" key="1">
    <citation type="submission" date="2019-03" db="EMBL/GenBank/DDBJ databases">
        <title>Characterization of a novel Mycoplasma cynos real-time PCR assay.</title>
        <authorList>
            <person name="Tallmadge R.L."/>
            <person name="Mitchell P.K."/>
            <person name="Goodman L."/>
        </authorList>
    </citation>
    <scope>NUCLEOTIDE SEQUENCE [LARGE SCALE GENOMIC DNA]</scope>
    <source>
        <strain evidence="1 2">1642</strain>
    </source>
</reference>
<name>A0A507SR23_9BACT</name>
<evidence type="ECO:0000313" key="2">
    <source>
        <dbReference type="Proteomes" id="UP000320801"/>
    </source>
</evidence>
<comment type="caution">
    <text evidence="1">The sequence shown here is derived from an EMBL/GenBank/DDBJ whole genome shotgun (WGS) entry which is preliminary data.</text>
</comment>
<evidence type="ECO:0000313" key="1">
    <source>
        <dbReference type="EMBL" id="TQC51593.1"/>
    </source>
</evidence>
<accession>A0A507SR23</accession>
<dbReference type="EMBL" id="SMDN01000005">
    <property type="protein sequence ID" value="TQC51593.1"/>
    <property type="molecule type" value="Genomic_DNA"/>
</dbReference>
<keyword evidence="1" id="KW-0238">DNA-binding</keyword>
<dbReference type="GO" id="GO:0003677">
    <property type="term" value="F:DNA binding"/>
    <property type="evidence" value="ECO:0007669"/>
    <property type="project" value="UniProtKB-KW"/>
</dbReference>
<organism evidence="1 2">
    <name type="scientific">Mycoplasmopsis mucosicanis</name>
    <dbReference type="NCBI Taxonomy" id="458208"/>
    <lineage>
        <taxon>Bacteria</taxon>
        <taxon>Bacillati</taxon>
        <taxon>Mycoplasmatota</taxon>
        <taxon>Mycoplasmoidales</taxon>
        <taxon>Metamycoplasmataceae</taxon>
        <taxon>Mycoplasmopsis</taxon>
    </lineage>
</organism>
<proteinExistence type="predicted"/>
<keyword evidence="2" id="KW-1185">Reference proteome</keyword>
<dbReference type="SUPFAM" id="SSF82607">
    <property type="entry name" value="YbaB-like"/>
    <property type="match status" value="1"/>
</dbReference>
<protein>
    <submittedName>
        <fullName evidence="1">YbaB/EbfC family DNA-binding protein</fullName>
    </submittedName>
</protein>
<sequence>MDQSMLRKVKKIQAEYEEKINEFENLTFKLEKHGLEVEAYGNKRIKSITIKDVDLIDPDDHQTLTDLMTLVINQLFTTIDEEEDKLTPQLPGGLGL</sequence>
<dbReference type="OrthoDB" id="399030at2"/>
<dbReference type="Pfam" id="PF02575">
    <property type="entry name" value="YbaB_DNA_bd"/>
    <property type="match status" value="1"/>
</dbReference>
<dbReference type="InterPro" id="IPR004401">
    <property type="entry name" value="YbaB/EbfC"/>
</dbReference>
<dbReference type="AlphaFoldDB" id="A0A507SR23"/>
<dbReference type="Proteomes" id="UP000320801">
    <property type="component" value="Unassembled WGS sequence"/>
</dbReference>
<gene>
    <name evidence="1" type="ORF">E1I18_01655</name>
</gene>